<keyword evidence="3" id="KW-0813">Transport</keyword>
<feature type="coiled-coil region" evidence="8">
    <location>
        <begin position="187"/>
        <end position="221"/>
    </location>
</feature>
<evidence type="ECO:0000256" key="3">
    <source>
        <dbReference type="ARBA" id="ARBA00022448"/>
    </source>
</evidence>
<feature type="coiled-coil region" evidence="8">
    <location>
        <begin position="323"/>
        <end position="350"/>
    </location>
</feature>
<keyword evidence="10" id="KW-1185">Reference proteome</keyword>
<dbReference type="Proteomes" id="UP000192602">
    <property type="component" value="Unassembled WGS sequence"/>
</dbReference>
<evidence type="ECO:0000256" key="4">
    <source>
        <dbReference type="ARBA" id="ARBA00022452"/>
    </source>
</evidence>
<dbReference type="Gene3D" id="1.20.1600.10">
    <property type="entry name" value="Outer membrane efflux proteins (OEP)"/>
    <property type="match status" value="1"/>
</dbReference>
<dbReference type="SUPFAM" id="SSF56954">
    <property type="entry name" value="Outer membrane efflux proteins (OEP)"/>
    <property type="match status" value="1"/>
</dbReference>
<dbReference type="OrthoDB" id="5495185at2"/>
<evidence type="ECO:0000256" key="8">
    <source>
        <dbReference type="SAM" id="Coils"/>
    </source>
</evidence>
<evidence type="ECO:0000256" key="5">
    <source>
        <dbReference type="ARBA" id="ARBA00022692"/>
    </source>
</evidence>
<proteinExistence type="inferred from homology"/>
<dbReference type="RefSeq" id="WP_084275053.1">
    <property type="nucleotide sequence ID" value="NZ_AP026671.1"/>
</dbReference>
<keyword evidence="6" id="KW-0472">Membrane</keyword>
<dbReference type="GO" id="GO:1990281">
    <property type="term" value="C:efflux pump complex"/>
    <property type="evidence" value="ECO:0007669"/>
    <property type="project" value="TreeGrafter"/>
</dbReference>
<dbReference type="GO" id="GO:0009279">
    <property type="term" value="C:cell outer membrane"/>
    <property type="evidence" value="ECO:0007669"/>
    <property type="project" value="UniProtKB-SubCell"/>
</dbReference>
<dbReference type="GO" id="GO:0015288">
    <property type="term" value="F:porin activity"/>
    <property type="evidence" value="ECO:0007669"/>
    <property type="project" value="TreeGrafter"/>
</dbReference>
<comment type="subcellular location">
    <subcellularLocation>
        <location evidence="1">Cell outer membrane</location>
    </subcellularLocation>
</comment>
<organism evidence="9 10">
    <name type="scientific">Nitratiruptor tergarcus DSM 16512</name>
    <dbReference type="NCBI Taxonomy" id="1069081"/>
    <lineage>
        <taxon>Bacteria</taxon>
        <taxon>Pseudomonadati</taxon>
        <taxon>Campylobacterota</taxon>
        <taxon>Epsilonproteobacteria</taxon>
        <taxon>Nautiliales</taxon>
        <taxon>Nitratiruptoraceae</taxon>
        <taxon>Nitratiruptor</taxon>
    </lineage>
</organism>
<evidence type="ECO:0000256" key="1">
    <source>
        <dbReference type="ARBA" id="ARBA00004442"/>
    </source>
</evidence>
<evidence type="ECO:0000256" key="6">
    <source>
        <dbReference type="ARBA" id="ARBA00023136"/>
    </source>
</evidence>
<name>A0A1W1WS02_9BACT</name>
<dbReference type="GO" id="GO:0015562">
    <property type="term" value="F:efflux transmembrane transporter activity"/>
    <property type="evidence" value="ECO:0007669"/>
    <property type="project" value="InterPro"/>
</dbReference>
<evidence type="ECO:0000313" key="10">
    <source>
        <dbReference type="Proteomes" id="UP000192602"/>
    </source>
</evidence>
<dbReference type="EMBL" id="FWWZ01000001">
    <property type="protein sequence ID" value="SMC08790.1"/>
    <property type="molecule type" value="Genomic_DNA"/>
</dbReference>
<keyword evidence="4" id="KW-1134">Transmembrane beta strand</keyword>
<dbReference type="InterPro" id="IPR051906">
    <property type="entry name" value="TolC-like"/>
</dbReference>
<keyword evidence="5" id="KW-0812">Transmembrane</keyword>
<comment type="similarity">
    <text evidence="2">Belongs to the outer membrane factor (OMF) (TC 1.B.17) family.</text>
</comment>
<evidence type="ECO:0000313" key="9">
    <source>
        <dbReference type="EMBL" id="SMC08790.1"/>
    </source>
</evidence>
<dbReference type="STRING" id="1069081.SAMN05660197_0558"/>
<protein>
    <submittedName>
        <fullName evidence="9">Outer membrane protein</fullName>
    </submittedName>
</protein>
<gene>
    <name evidence="9" type="ORF">SAMN05660197_0558</name>
</gene>
<dbReference type="PANTHER" id="PTHR30026">
    <property type="entry name" value="OUTER MEMBRANE PROTEIN TOLC"/>
    <property type="match status" value="1"/>
</dbReference>
<dbReference type="InterPro" id="IPR003423">
    <property type="entry name" value="OMP_efflux"/>
</dbReference>
<dbReference type="PANTHER" id="PTHR30026:SF20">
    <property type="entry name" value="OUTER MEMBRANE PROTEIN TOLC"/>
    <property type="match status" value="1"/>
</dbReference>
<accession>A0A1W1WS02</accession>
<reference evidence="10" key="1">
    <citation type="submission" date="2017-04" db="EMBL/GenBank/DDBJ databases">
        <authorList>
            <person name="Varghese N."/>
            <person name="Submissions S."/>
        </authorList>
    </citation>
    <scope>NUCLEOTIDE SEQUENCE [LARGE SCALE GENOMIC DNA]</scope>
    <source>
        <strain evidence="10">DSM 16512</strain>
    </source>
</reference>
<keyword evidence="7" id="KW-0998">Cell outer membrane</keyword>
<evidence type="ECO:0000256" key="7">
    <source>
        <dbReference type="ARBA" id="ARBA00023237"/>
    </source>
</evidence>
<evidence type="ECO:0000256" key="2">
    <source>
        <dbReference type="ARBA" id="ARBA00007613"/>
    </source>
</evidence>
<sequence>MKKMFVLSVAAFVTLQASQLQELFKALKTKPVTEVDRIAIDIVRLQKQKVQDSLYPEFNLFASYEYYNRDTNLRPVPPPEANRRIAKKEPLPFAKNIQRIGGMFSMPLFVKKLFTLQKKLDFLIEAAKLKKDLDIYKNEAILLASYANLNYLKDLKRALKARKASLLKTYEDVKIKVESGRAAPIALDKIESVLDSLDIALENVKANEAKAKEAIESLTGVAVSQIEPIVQKNAIEKNDLFVLKLFDQKIKAQRKDVEASKDEFVPKLILQGSYTKDYAQDDVMFDKSIDTDYGSLALKLIIPLSKANLTQIEIAKTALLKEQKQKAQTKLELQAQAKSLQKQLAFNERAQKLAQKKVRHQEELLRYAKTAYDVGRLTQEEYLRYEEALLDAEANLASLKAKKWQIVGKLAVIYGNDLERIVK</sequence>
<keyword evidence="8" id="KW-0175">Coiled coil</keyword>
<dbReference type="Pfam" id="PF02321">
    <property type="entry name" value="OEP"/>
    <property type="match status" value="1"/>
</dbReference>
<dbReference type="AlphaFoldDB" id="A0A1W1WS02"/>